<gene>
    <name evidence="6 8" type="primary">nusB</name>
    <name evidence="8" type="ORF">SAC06_05740</name>
</gene>
<evidence type="ECO:0000256" key="2">
    <source>
        <dbReference type="ARBA" id="ARBA00022814"/>
    </source>
</evidence>
<dbReference type="InterPro" id="IPR011605">
    <property type="entry name" value="NusB_fam"/>
</dbReference>
<dbReference type="KEGG" id="sapp:SAC06_05740"/>
<evidence type="ECO:0000256" key="4">
    <source>
        <dbReference type="ARBA" id="ARBA00023015"/>
    </source>
</evidence>
<dbReference type="InterPro" id="IPR035926">
    <property type="entry name" value="NusB-like_sf"/>
</dbReference>
<name>A0AAU7V4J1_9ACTO</name>
<sequence length="178" mass="19485">MAKKQGTFSSRTKARKRAADVIFEAQQKGLDRDGEQLLDLLAQRQLVSAAQTPLPAYSRQIVRGVAQFRSEIDGQIQKHSKIKALDRLPGVDLAILRVAVWEMIGNRDDVDPIVAIDEAVAIAKSISTDRSPAFVNAVLDAIRRDLLAQGEVPAVPAEVAPAGEATTDELWDELLDEY</sequence>
<evidence type="ECO:0000256" key="5">
    <source>
        <dbReference type="ARBA" id="ARBA00023163"/>
    </source>
</evidence>
<proteinExistence type="inferred from homology"/>
<dbReference type="NCBIfam" id="TIGR01951">
    <property type="entry name" value="nusB"/>
    <property type="match status" value="1"/>
</dbReference>
<dbReference type="AlphaFoldDB" id="A0AAU7V4J1"/>
<evidence type="ECO:0000256" key="1">
    <source>
        <dbReference type="ARBA" id="ARBA00005952"/>
    </source>
</evidence>
<keyword evidence="3 6" id="KW-0694">RNA-binding</keyword>
<dbReference type="HAMAP" id="MF_00073">
    <property type="entry name" value="NusB"/>
    <property type="match status" value="1"/>
</dbReference>
<keyword evidence="5 6" id="KW-0804">Transcription</keyword>
<dbReference type="PANTHER" id="PTHR11078">
    <property type="entry name" value="N UTILIZATION SUBSTANCE PROTEIN B-RELATED"/>
    <property type="match status" value="1"/>
</dbReference>
<keyword evidence="4 6" id="KW-0805">Transcription regulation</keyword>
<dbReference type="EMBL" id="CP138335">
    <property type="protein sequence ID" value="XBW07159.1"/>
    <property type="molecule type" value="Genomic_DNA"/>
</dbReference>
<reference evidence="8" key="1">
    <citation type="submission" date="2023-11" db="EMBL/GenBank/DDBJ databases">
        <title>Scrofimicrobium hongkongense sp. nov., isolated from a patient with peritonitis.</title>
        <authorList>
            <person name="Lao H.Y."/>
            <person name="Wong A.Y.P."/>
            <person name="Ng T.L."/>
            <person name="Wong R.Y.L."/>
            <person name="Yau M.C.Y."/>
            <person name="Lam J.Y.W."/>
            <person name="Siu G.K.H."/>
        </authorList>
    </citation>
    <scope>NUCLEOTIDE SEQUENCE</scope>
    <source>
        <strain evidence="8">R131</strain>
    </source>
</reference>
<dbReference type="GO" id="GO:0003723">
    <property type="term" value="F:RNA binding"/>
    <property type="evidence" value="ECO:0007669"/>
    <property type="project" value="UniProtKB-UniRule"/>
</dbReference>
<organism evidence="8">
    <name type="scientific">Scrofimicrobium appendicitidis</name>
    <dbReference type="NCBI Taxonomy" id="3079930"/>
    <lineage>
        <taxon>Bacteria</taxon>
        <taxon>Bacillati</taxon>
        <taxon>Actinomycetota</taxon>
        <taxon>Actinomycetes</taxon>
        <taxon>Actinomycetales</taxon>
        <taxon>Actinomycetaceae</taxon>
        <taxon>Scrofimicrobium</taxon>
    </lineage>
</organism>
<accession>A0AAU7V4J1</accession>
<dbReference type="GO" id="GO:0005829">
    <property type="term" value="C:cytosol"/>
    <property type="evidence" value="ECO:0007669"/>
    <property type="project" value="TreeGrafter"/>
</dbReference>
<dbReference type="GO" id="GO:0031564">
    <property type="term" value="P:transcription antitermination"/>
    <property type="evidence" value="ECO:0007669"/>
    <property type="project" value="UniProtKB-KW"/>
</dbReference>
<evidence type="ECO:0000256" key="6">
    <source>
        <dbReference type="HAMAP-Rule" id="MF_00073"/>
    </source>
</evidence>
<protein>
    <recommendedName>
        <fullName evidence="6">Transcription antitermination protein NusB</fullName>
    </recommendedName>
    <alternativeName>
        <fullName evidence="6">Antitermination factor NusB</fullName>
    </alternativeName>
</protein>
<comment type="function">
    <text evidence="6">Involved in transcription antitermination. Required for transcription of ribosomal RNA (rRNA) genes. Binds specifically to the boxA antiterminator sequence of the ribosomal RNA (rrn) operons.</text>
</comment>
<dbReference type="SUPFAM" id="SSF48013">
    <property type="entry name" value="NusB-like"/>
    <property type="match status" value="1"/>
</dbReference>
<evidence type="ECO:0000313" key="8">
    <source>
        <dbReference type="EMBL" id="XBW07159.1"/>
    </source>
</evidence>
<evidence type="ECO:0000256" key="3">
    <source>
        <dbReference type="ARBA" id="ARBA00022884"/>
    </source>
</evidence>
<dbReference type="Pfam" id="PF01029">
    <property type="entry name" value="NusB"/>
    <property type="match status" value="1"/>
</dbReference>
<dbReference type="GO" id="GO:0006353">
    <property type="term" value="P:DNA-templated transcription termination"/>
    <property type="evidence" value="ECO:0007669"/>
    <property type="project" value="UniProtKB-UniRule"/>
</dbReference>
<evidence type="ECO:0000259" key="7">
    <source>
        <dbReference type="Pfam" id="PF01029"/>
    </source>
</evidence>
<dbReference type="RefSeq" id="WP_350257365.1">
    <property type="nucleotide sequence ID" value="NZ_CP138335.1"/>
</dbReference>
<comment type="similarity">
    <text evidence="1 6">Belongs to the NusB family.</text>
</comment>
<dbReference type="InterPro" id="IPR006027">
    <property type="entry name" value="NusB_RsmB_TIM44"/>
</dbReference>
<dbReference type="Gene3D" id="1.10.940.10">
    <property type="entry name" value="NusB-like"/>
    <property type="match status" value="1"/>
</dbReference>
<dbReference type="PANTHER" id="PTHR11078:SF3">
    <property type="entry name" value="ANTITERMINATION NUSB DOMAIN-CONTAINING PROTEIN"/>
    <property type="match status" value="1"/>
</dbReference>
<feature type="domain" description="NusB/RsmB/TIM44" evidence="7">
    <location>
        <begin position="13"/>
        <end position="143"/>
    </location>
</feature>
<keyword evidence="2 6" id="KW-0889">Transcription antitermination</keyword>